<gene>
    <name evidence="13" type="ORF">KP509_12G069900</name>
</gene>
<dbReference type="PANTHER" id="PTHR11804">
    <property type="entry name" value="PROTEASE M3 THIMET OLIGOPEPTIDASE-RELATED"/>
    <property type="match status" value="1"/>
</dbReference>
<dbReference type="GO" id="GO:0004222">
    <property type="term" value="F:metalloendopeptidase activity"/>
    <property type="evidence" value="ECO:0007669"/>
    <property type="project" value="UniProtKB-EC"/>
</dbReference>
<comment type="cofactor">
    <cofactor evidence="9">
        <name>Zn(2+)</name>
        <dbReference type="ChEBI" id="CHEBI:29105"/>
    </cofactor>
    <text evidence="9">Binds 1 zinc ion.</text>
</comment>
<proteinExistence type="inferred from homology"/>
<evidence type="ECO:0000313" key="14">
    <source>
        <dbReference type="Proteomes" id="UP000825935"/>
    </source>
</evidence>
<dbReference type="FunFam" id="3.40.390.10:FF:000009">
    <property type="entry name" value="Oligopeptidase A"/>
    <property type="match status" value="1"/>
</dbReference>
<dbReference type="CDD" id="cd06456">
    <property type="entry name" value="M3A_DCP"/>
    <property type="match status" value="1"/>
</dbReference>
<feature type="domain" description="Peptidase M3A/M3B catalytic" evidence="11">
    <location>
        <begin position="344"/>
        <end position="804"/>
    </location>
</feature>
<dbReference type="OrthoDB" id="534666at2759"/>
<accession>A0A8T2TK49</accession>
<sequence>MAGKYAPISSAPSTITAVIPITTLFVSSARQSTAARLNHGVCRAACFSPFACAVRLRKCPPRELSFHLPADRLLCRSSVCAFSHFASSGSFRPLSFCTMVSAGTPTVDVPEEAASVLDNPLVADSSFPRFDAVEAKHVVPGIRAILKDLEEDLFKLEENVKPTWSDLVEPLESIVDRLSVAWGIVNHLKAVKDSTDLRAAVDTVQPDKIKFQLRLGQSRPIYEAFKAVREGPSWKTLTEAQQRIVEGELKEARLNGVGLDGEAKVRFNEISQELERLSTKFSENVLDSTKKFEKLITSKDDIAGLPATALGLAAQAALSKGHEGANAEDGPWLITLDIPSYMPVMQHVRNRALREELYRAYLTRASSGELNNTSIINKILELRLEKAKLLGFKNHAEVSLAMKMATLEKAEQLLEELRSTSWEPALQDLEDLKAFAKEQKAEEGENMCLWDINFWSERLREAKFNINEEELRPFFSLPRVMDGLFGLAKTIFGVTIEAADGLAPVWHPDVRFFKVNDLSGETIAYFYLDPYSRPSEKRGGAWMDEVYGRSRIFAPKGSQVRLPVAHMVCNQTPPVGSKPSLMTFREVETLFHEFGHALQHMLTRQDEGLVAGIRGVEWDAVELPSQFMENWCYHRDTLLGMAKHYETGETLSEEIYQKLLAARTFRAASLTLRQIHFASVDLELHSRYIPGGEESVFDVDQRVAKKTHVIPPLPEDRFLCGFQHIFAGGYSAGYYSYKWAEVLSADAFSAFEEVGLDNEEAVKETGKRFRETVLALGGGRPPLKVFVDFRGREPSTEALLKHNGLLKVPA</sequence>
<keyword evidence="3 9" id="KW-0479">Metal-binding</keyword>
<dbReference type="Gene3D" id="3.40.390.10">
    <property type="entry name" value="Collagenase (Catalytic Domain)"/>
    <property type="match status" value="1"/>
</dbReference>
<keyword evidence="5 9" id="KW-0862">Zinc</keyword>
<evidence type="ECO:0000256" key="9">
    <source>
        <dbReference type="RuleBase" id="RU003435"/>
    </source>
</evidence>
<dbReference type="AlphaFoldDB" id="A0A8T2TK49"/>
<evidence type="ECO:0000256" key="7">
    <source>
        <dbReference type="ARBA" id="ARBA00024603"/>
    </source>
</evidence>
<comment type="catalytic activity">
    <reaction evidence="7">
        <text>Hydrolysis of oligopeptides, with broad specificity. Gly or Ala commonly occur as P1 or P1' residues, but more distant residues are also important, as is shown by the fact that Z-Gly-Pro-Gly-|-Gly-Pro-Ala is cleaved, but not Z-(Gly)(5).</text>
        <dbReference type="EC" id="3.4.24.70"/>
    </reaction>
</comment>
<dbReference type="EMBL" id="CM035417">
    <property type="protein sequence ID" value="KAH7423717.1"/>
    <property type="molecule type" value="Genomic_DNA"/>
</dbReference>
<keyword evidence="2 9" id="KW-0645">Protease</keyword>
<dbReference type="Pfam" id="PF19310">
    <property type="entry name" value="TOP_N"/>
    <property type="match status" value="1"/>
</dbReference>
<feature type="domain" description="Oligopeptidase A N-terminal" evidence="12">
    <location>
        <begin position="142"/>
        <end position="264"/>
    </location>
</feature>
<dbReference type="GO" id="GO:0006518">
    <property type="term" value="P:peptide metabolic process"/>
    <property type="evidence" value="ECO:0007669"/>
    <property type="project" value="TreeGrafter"/>
</dbReference>
<dbReference type="GO" id="GO:0006508">
    <property type="term" value="P:proteolysis"/>
    <property type="evidence" value="ECO:0007669"/>
    <property type="project" value="UniProtKB-KW"/>
</dbReference>
<evidence type="ECO:0000256" key="1">
    <source>
        <dbReference type="ARBA" id="ARBA00006040"/>
    </source>
</evidence>
<keyword evidence="10" id="KW-0175">Coiled coil</keyword>
<organism evidence="13 14">
    <name type="scientific">Ceratopteris richardii</name>
    <name type="common">Triangle waterfern</name>
    <dbReference type="NCBI Taxonomy" id="49495"/>
    <lineage>
        <taxon>Eukaryota</taxon>
        <taxon>Viridiplantae</taxon>
        <taxon>Streptophyta</taxon>
        <taxon>Embryophyta</taxon>
        <taxon>Tracheophyta</taxon>
        <taxon>Polypodiopsida</taxon>
        <taxon>Polypodiidae</taxon>
        <taxon>Polypodiales</taxon>
        <taxon>Pteridineae</taxon>
        <taxon>Pteridaceae</taxon>
        <taxon>Parkerioideae</taxon>
        <taxon>Ceratopteris</taxon>
    </lineage>
</organism>
<evidence type="ECO:0000256" key="5">
    <source>
        <dbReference type="ARBA" id="ARBA00022833"/>
    </source>
</evidence>
<dbReference type="GO" id="GO:0005829">
    <property type="term" value="C:cytosol"/>
    <property type="evidence" value="ECO:0007669"/>
    <property type="project" value="UniProtKB-ARBA"/>
</dbReference>
<dbReference type="Proteomes" id="UP000825935">
    <property type="component" value="Chromosome 12"/>
</dbReference>
<keyword evidence="14" id="KW-1185">Reference proteome</keyword>
<keyword evidence="4 9" id="KW-0378">Hydrolase</keyword>
<reference evidence="13" key="1">
    <citation type="submission" date="2021-08" db="EMBL/GenBank/DDBJ databases">
        <title>WGS assembly of Ceratopteris richardii.</title>
        <authorList>
            <person name="Marchant D.B."/>
            <person name="Chen G."/>
            <person name="Jenkins J."/>
            <person name="Shu S."/>
            <person name="Leebens-Mack J."/>
            <person name="Grimwood J."/>
            <person name="Schmutz J."/>
            <person name="Soltis P."/>
            <person name="Soltis D."/>
            <person name="Chen Z.-H."/>
        </authorList>
    </citation>
    <scope>NUCLEOTIDE SEQUENCE</scope>
    <source>
        <strain evidence="13">Whitten #5841</strain>
        <tissue evidence="13">Leaf</tissue>
    </source>
</reference>
<evidence type="ECO:0000256" key="3">
    <source>
        <dbReference type="ARBA" id="ARBA00022723"/>
    </source>
</evidence>
<dbReference type="InterPro" id="IPR024077">
    <property type="entry name" value="Neurolysin/TOP_dom2"/>
</dbReference>
<dbReference type="SUPFAM" id="SSF55486">
    <property type="entry name" value="Metalloproteases ('zincins'), catalytic domain"/>
    <property type="match status" value="1"/>
</dbReference>
<evidence type="ECO:0000259" key="12">
    <source>
        <dbReference type="Pfam" id="PF19310"/>
    </source>
</evidence>
<dbReference type="Gene3D" id="1.10.1370.10">
    <property type="entry name" value="Neurolysin, domain 3"/>
    <property type="match status" value="1"/>
</dbReference>
<dbReference type="OMA" id="QPLEGPW"/>
<dbReference type="InterPro" id="IPR024079">
    <property type="entry name" value="MetalloPept_cat_dom_sf"/>
</dbReference>
<name>A0A8T2TK49_CERRI</name>
<evidence type="ECO:0000256" key="2">
    <source>
        <dbReference type="ARBA" id="ARBA00022670"/>
    </source>
</evidence>
<dbReference type="Pfam" id="PF01432">
    <property type="entry name" value="Peptidase_M3"/>
    <property type="match status" value="1"/>
</dbReference>
<dbReference type="EC" id="3.4.24.70" evidence="8"/>
<evidence type="ECO:0000256" key="8">
    <source>
        <dbReference type="ARBA" id="ARBA00026100"/>
    </source>
</evidence>
<keyword evidence="6 9" id="KW-0482">Metalloprotease</keyword>
<comment type="similarity">
    <text evidence="1 9">Belongs to the peptidase M3 family.</text>
</comment>
<dbReference type="InterPro" id="IPR045666">
    <property type="entry name" value="OpdA_N"/>
</dbReference>
<dbReference type="GO" id="GO:0046872">
    <property type="term" value="F:metal ion binding"/>
    <property type="evidence" value="ECO:0007669"/>
    <property type="project" value="UniProtKB-UniRule"/>
</dbReference>
<dbReference type="InterPro" id="IPR001567">
    <property type="entry name" value="Pept_M3A_M3B_dom"/>
</dbReference>
<feature type="coiled-coil region" evidence="10">
    <location>
        <begin position="400"/>
        <end position="446"/>
    </location>
</feature>
<protein>
    <recommendedName>
        <fullName evidence="8">oligopeptidase A</fullName>
        <ecNumber evidence="8">3.4.24.70</ecNumber>
    </recommendedName>
</protein>
<dbReference type="InterPro" id="IPR034005">
    <property type="entry name" value="M3A_DCP"/>
</dbReference>
<evidence type="ECO:0000256" key="4">
    <source>
        <dbReference type="ARBA" id="ARBA00022801"/>
    </source>
</evidence>
<dbReference type="InterPro" id="IPR045090">
    <property type="entry name" value="Pept_M3A_M3B"/>
</dbReference>
<evidence type="ECO:0000256" key="6">
    <source>
        <dbReference type="ARBA" id="ARBA00023049"/>
    </source>
</evidence>
<comment type="caution">
    <text evidence="13">The sequence shown here is derived from an EMBL/GenBank/DDBJ whole genome shotgun (WGS) entry which is preliminary data.</text>
</comment>
<evidence type="ECO:0000313" key="13">
    <source>
        <dbReference type="EMBL" id="KAH7423717.1"/>
    </source>
</evidence>
<dbReference type="PANTHER" id="PTHR11804:SF83">
    <property type="entry name" value="LD37516P"/>
    <property type="match status" value="1"/>
</dbReference>
<evidence type="ECO:0000259" key="11">
    <source>
        <dbReference type="Pfam" id="PF01432"/>
    </source>
</evidence>
<evidence type="ECO:0000256" key="10">
    <source>
        <dbReference type="SAM" id="Coils"/>
    </source>
</evidence>